<dbReference type="PANTHER" id="PTHR22911:SF103">
    <property type="entry name" value="BLR2811 PROTEIN"/>
    <property type="match status" value="1"/>
</dbReference>
<keyword evidence="1" id="KW-1133">Transmembrane helix</keyword>
<dbReference type="InterPro" id="IPR037185">
    <property type="entry name" value="EmrE-like"/>
</dbReference>
<dbReference type="SUPFAM" id="SSF103481">
    <property type="entry name" value="Multidrug resistance efflux transporter EmrE"/>
    <property type="match status" value="2"/>
</dbReference>
<feature type="transmembrane region" description="Helical" evidence="1">
    <location>
        <begin position="154"/>
        <end position="172"/>
    </location>
</feature>
<dbReference type="EMBL" id="FRDL01000003">
    <property type="protein sequence ID" value="SHN61036.1"/>
    <property type="molecule type" value="Genomic_DNA"/>
</dbReference>
<protein>
    <submittedName>
        <fullName evidence="3">Permease of the drug/metabolite transporter (DMT) superfamily</fullName>
    </submittedName>
</protein>
<organism evidence="3 4">
    <name type="scientific">Oceanicella actignis</name>
    <dbReference type="NCBI Taxonomy" id="1189325"/>
    <lineage>
        <taxon>Bacteria</taxon>
        <taxon>Pseudomonadati</taxon>
        <taxon>Pseudomonadota</taxon>
        <taxon>Alphaproteobacteria</taxon>
        <taxon>Rhodobacterales</taxon>
        <taxon>Paracoccaceae</taxon>
        <taxon>Oceanicella</taxon>
    </lineage>
</organism>
<dbReference type="PANTHER" id="PTHR22911">
    <property type="entry name" value="ACYL-MALONYL CONDENSING ENZYME-RELATED"/>
    <property type="match status" value="1"/>
</dbReference>
<keyword evidence="4" id="KW-1185">Reference proteome</keyword>
<sequence length="292" mass="31644">MTHPRPAMRPEALGMLLMVAAVFAFSCMDAVAKGLAQRYDPLQVVWARYASQTVWAFVLLAPRLPQLLPTRRPMLHALRSVLLFGATACFFAAFAHMQLAEATAIFEIAPLLITALAFFILREHVGPRRWAGVAAGFCGALIIIRPGLEVFSPAALLPMAAALCFAGYSIATRWLSDDESPWTAFLYTGLFGALVSSLAMPFAWTTPSLADALVMSAFGLLGGAGHLAIIHALRRAEASVIAPLSYCGLVFNTLWGFAFYAEIPDLWTVVGALVIVGAGLYVWWRERRRAGA</sequence>
<feature type="transmembrane region" description="Helical" evidence="1">
    <location>
        <begin position="46"/>
        <end position="65"/>
    </location>
</feature>
<proteinExistence type="predicted"/>
<name>A0A1M7SRN5_9RHOB</name>
<feature type="transmembrane region" description="Helical" evidence="1">
    <location>
        <begin position="212"/>
        <end position="233"/>
    </location>
</feature>
<dbReference type="RefSeq" id="WP_245728417.1">
    <property type="nucleotide sequence ID" value="NZ_FOHL01000001.1"/>
</dbReference>
<evidence type="ECO:0000256" key="1">
    <source>
        <dbReference type="SAM" id="Phobius"/>
    </source>
</evidence>
<dbReference type="InterPro" id="IPR000620">
    <property type="entry name" value="EamA_dom"/>
</dbReference>
<evidence type="ECO:0000313" key="3">
    <source>
        <dbReference type="EMBL" id="SHN61036.1"/>
    </source>
</evidence>
<accession>A0A1M7SRN5</accession>
<feature type="transmembrane region" description="Helical" evidence="1">
    <location>
        <begin position="240"/>
        <end position="260"/>
    </location>
</feature>
<feature type="domain" description="EamA" evidence="2">
    <location>
        <begin position="154"/>
        <end position="278"/>
    </location>
</feature>
<feature type="transmembrane region" description="Helical" evidence="1">
    <location>
        <begin position="184"/>
        <end position="206"/>
    </location>
</feature>
<keyword evidence="1" id="KW-0472">Membrane</keyword>
<dbReference type="PROSITE" id="PS51257">
    <property type="entry name" value="PROKAR_LIPOPROTEIN"/>
    <property type="match status" value="1"/>
</dbReference>
<dbReference type="STRING" id="1189325.SAMN04488119_101129"/>
<gene>
    <name evidence="3" type="ORF">SAMN05216200_103130</name>
</gene>
<dbReference type="Pfam" id="PF00892">
    <property type="entry name" value="EamA"/>
    <property type="match status" value="2"/>
</dbReference>
<dbReference type="Proteomes" id="UP000184066">
    <property type="component" value="Unassembled WGS sequence"/>
</dbReference>
<feature type="domain" description="EamA" evidence="2">
    <location>
        <begin position="13"/>
        <end position="144"/>
    </location>
</feature>
<reference evidence="3 4" key="1">
    <citation type="submission" date="2016-12" db="EMBL/GenBank/DDBJ databases">
        <authorList>
            <person name="Song W.-J."/>
            <person name="Kurnit D.M."/>
        </authorList>
    </citation>
    <scope>NUCLEOTIDE SEQUENCE [LARGE SCALE GENOMIC DNA]</scope>
    <source>
        <strain evidence="3 4">CGMCC 1.10808</strain>
    </source>
</reference>
<dbReference type="AlphaFoldDB" id="A0A1M7SRN5"/>
<dbReference type="GO" id="GO:0016020">
    <property type="term" value="C:membrane"/>
    <property type="evidence" value="ECO:0007669"/>
    <property type="project" value="InterPro"/>
</dbReference>
<feature type="transmembrane region" description="Helical" evidence="1">
    <location>
        <begin position="130"/>
        <end position="148"/>
    </location>
</feature>
<keyword evidence="1" id="KW-0812">Transmembrane</keyword>
<feature type="transmembrane region" description="Helical" evidence="1">
    <location>
        <begin position="77"/>
        <end position="96"/>
    </location>
</feature>
<feature type="transmembrane region" description="Helical" evidence="1">
    <location>
        <begin position="266"/>
        <end position="284"/>
    </location>
</feature>
<dbReference type="Gene3D" id="1.10.3730.20">
    <property type="match status" value="1"/>
</dbReference>
<feature type="transmembrane region" description="Helical" evidence="1">
    <location>
        <begin position="102"/>
        <end position="121"/>
    </location>
</feature>
<evidence type="ECO:0000259" key="2">
    <source>
        <dbReference type="Pfam" id="PF00892"/>
    </source>
</evidence>
<evidence type="ECO:0000313" key="4">
    <source>
        <dbReference type="Proteomes" id="UP000184066"/>
    </source>
</evidence>